<name>A0AAN4Q594_PSESF</name>
<reference evidence="1 2" key="1">
    <citation type="submission" date="2018-04" db="EMBL/GenBank/DDBJ databases">
        <title>Draft genome sequence of Pseudomonas syringae pv. actinidiae biovar 3 strains isolated from kiwifruit in Kagawa prefecture.</title>
        <authorList>
            <person name="Tabuchi M."/>
            <person name="Saito M."/>
            <person name="Fujiwara S."/>
            <person name="Sasa N."/>
            <person name="Akimitsu K."/>
            <person name="Gomi K."/>
            <person name="Konishi-Sugita S."/>
            <person name="Hamano K."/>
            <person name="Kataoka I."/>
        </authorList>
    </citation>
    <scope>NUCLEOTIDE SEQUENCE [LARGE SCALE GENOMIC DNA]</scope>
    <source>
        <strain evidence="1 2">MAFF212211</strain>
    </source>
</reference>
<keyword evidence="1" id="KW-0808">Transferase</keyword>
<evidence type="ECO:0000313" key="2">
    <source>
        <dbReference type="Proteomes" id="UP000248291"/>
    </source>
</evidence>
<protein>
    <submittedName>
        <fullName evidence="1">Glutamine synthetase adenylyltransferase</fullName>
    </submittedName>
</protein>
<dbReference type="GO" id="GO:0016779">
    <property type="term" value="F:nucleotidyltransferase activity"/>
    <property type="evidence" value="ECO:0007669"/>
    <property type="project" value="UniProtKB-KW"/>
</dbReference>
<proteinExistence type="predicted"/>
<comment type="caution">
    <text evidence="1">The sequence shown here is derived from an EMBL/GenBank/DDBJ whole genome shotgun (WGS) entry which is preliminary data.</text>
</comment>
<accession>A0AAN4Q594</accession>
<keyword evidence="1" id="KW-0548">Nucleotidyltransferase</keyword>
<organism evidence="1 2">
    <name type="scientific">Pseudomonas syringae pv. actinidiae</name>
    <dbReference type="NCBI Taxonomy" id="103796"/>
    <lineage>
        <taxon>Bacteria</taxon>
        <taxon>Pseudomonadati</taxon>
        <taxon>Pseudomonadota</taxon>
        <taxon>Gammaproteobacteria</taxon>
        <taxon>Pseudomonadales</taxon>
        <taxon>Pseudomonadaceae</taxon>
        <taxon>Pseudomonas</taxon>
        <taxon>Pseudomonas syringae</taxon>
    </lineage>
</organism>
<evidence type="ECO:0000313" key="1">
    <source>
        <dbReference type="EMBL" id="GBH17608.1"/>
    </source>
</evidence>
<sequence length="37" mass="4039">MFVFKLFLTIILSSSSDKDDGFGEDANVLFLNKPATG</sequence>
<gene>
    <name evidence="1" type="ORF">KPSA3_03578</name>
</gene>
<dbReference type="Proteomes" id="UP000248291">
    <property type="component" value="Unassembled WGS sequence"/>
</dbReference>
<dbReference type="AlphaFoldDB" id="A0AAN4Q594"/>
<dbReference type="EMBL" id="BGKA01000115">
    <property type="protein sequence ID" value="GBH17608.1"/>
    <property type="molecule type" value="Genomic_DNA"/>
</dbReference>